<dbReference type="SUPFAM" id="SSF51011">
    <property type="entry name" value="Glycosyl hydrolase domain"/>
    <property type="match status" value="1"/>
</dbReference>
<dbReference type="InterPro" id="IPR013780">
    <property type="entry name" value="Glyco_hydro_b"/>
</dbReference>
<evidence type="ECO:0000313" key="9">
    <source>
        <dbReference type="EnsemblMetazoa" id="PPA20156.1"/>
    </source>
</evidence>
<keyword evidence="5" id="KW-0325">Glycoprotein</keyword>
<feature type="compositionally biased region" description="Basic and acidic residues" evidence="7">
    <location>
        <begin position="1382"/>
        <end position="1392"/>
    </location>
</feature>
<dbReference type="PROSITE" id="PS51448">
    <property type="entry name" value="P_TREFOIL_2"/>
    <property type="match status" value="1"/>
</dbReference>
<dbReference type="Pfam" id="PF00088">
    <property type="entry name" value="Trefoil"/>
    <property type="match status" value="1"/>
</dbReference>
<dbReference type="GO" id="GO:0005975">
    <property type="term" value="P:carbohydrate metabolic process"/>
    <property type="evidence" value="ECO:0007669"/>
    <property type="project" value="InterPro"/>
</dbReference>
<dbReference type="GO" id="GO:0004558">
    <property type="term" value="F:alpha-1,4-glucosidase activity"/>
    <property type="evidence" value="ECO:0000318"/>
    <property type="project" value="GO_Central"/>
</dbReference>
<accession>A0A2A6B5F1</accession>
<dbReference type="CDD" id="cd00111">
    <property type="entry name" value="Trefoil"/>
    <property type="match status" value="1"/>
</dbReference>
<keyword evidence="4" id="KW-1015">Disulfide bond</keyword>
<accession>A0A8R1UCP2</accession>
<sequence length="1523" mass="173517">MKPLYLLLLIFGISQAVIEVDRRMDCHPEPGLTVELCTARDCIYDEQTVGPTGTPKCYMAADKIGYTAASVSDGSSILTKNNGPKSPWDVDINSIRFRFADLGNGVANVRIDTVEARFDPAPILDLPRETLTSNEKLHLRTTTGDPFSFAIERADGGTLFDTSIGGLIFTDQFIQIAALIPSDKMYGWGEHIHQSLKVTTLPAPGLVYRTTGGVLDMYFFPGPTPNDVIAQYHAFIGRAFMPSYWALGFQLSRWGYKSLDDLKNRVAVVMAYNIPLDVVYADIDYMEKRKDFTTGDRWTGLGVYVDQLHNWGMSTILIFDPAVQVDYEVFQRAKDRGVSFIEWERADQVQQEIQSEYPMANDTKFMLGLVWPEHHVAFPDFLDTTSATDEWWEDEFKWYHQEVKFDGAWIDMNEPQVFYTRNTPHERDPREGRYPLVCPKTGPDAKWDSPPYPTHSVFYWSEIEKDSFLAQESLCLSGMTQRRTNRVYNTHNLYGWSESRTTSAVMKKTTGRRSNVIARSTFASSGRFTGHWLGDNSATWNDLRTSISEVMEFNMFGLPYVGSDVCGFIGRTTEELCLRWQQMGAFHSFYRNHNALEFPAQDPAVWPSVAAATKKANDFRYRYLPYLYHLHYRASTSGETVIRPLFFEFPSDEQTHEISYQFMWGRSIMVAPVYTQGVSTVDVYIPKNDVFYSIYDQDYGQKVATGLSTYDARTTYNAPTFVRGSSIVARHQSSALTTTSLRKLPYSLLIVPGSDSTASGSQFWDDGDSIVEDWSAAEYCLTEFTYSTVNGPSLSMNVQHRTPNLDVPDIIELEIFDYPSAPDYTSFTLNGSKLSVNTQASKYSPITRILTVTFSRGISLPSEVLLFVLLLNSVQGAIHECVVNLFINLITGLPRNITGNRTEYACKWAMDGSLRVPLCIKNPQIPWCPEGWMEMVEYGRCITDTKYAEPFGKPCMDIPFTNTKMLCCNRELLAADPKEYCYNTTKLCEDDEIALAQGRAVPSLLSLNMTRVLLFVLLVTTVLLQGKRDNSPTEFKCAWVGKAPFCASPDCPADRSPAAYASKARSHHQHADEFGDYCWTGSKTLCCKNEEVYADPFRHCHRHENSLCPRNKTTLFLERENSVVWEDTKFNTFCCERIVFGMKEVSASGCRVPQFAPFNNAMRPCVDGFVVKLGKTLCCKNEVMLEDNDKQYCFYNTLCPDTAVTMALASAGFSFWEPLQLVPRAQLCETMHKDKHHRKFRHCYPNRDPASIRKDVLPFDCCSIFPFSREYWSHGRSMWVKNLESHDRTALCREDPFGINQYHLGFSLNKKKRWQIEQEILVLTCAFLPSFVISIVLNGDWIDSVDYHTVSRDGIVTHRHSNSRKTRVRSFTHPDPQPTRKAKGESRRAHYREDRDSDGFELEYNHNQKCQLLHVGYTITLYSDRASLHNKASLKSPFGFPRKLSKKYQNCIGVEDEREWDSEDVEDDEEVNVDHDRFPPVDLSSLIVDGGKRKRKISKSPAIPEARIIPNEEVSDDDFVVVN</sequence>
<evidence type="ECO:0000256" key="2">
    <source>
        <dbReference type="ARBA" id="ARBA00007806"/>
    </source>
</evidence>
<evidence type="ECO:0000256" key="5">
    <source>
        <dbReference type="ARBA" id="ARBA00023180"/>
    </source>
</evidence>
<dbReference type="InterPro" id="IPR044913">
    <property type="entry name" value="P_trefoil_dom_sf"/>
</dbReference>
<protein>
    <submittedName>
        <fullName evidence="9">Glycoside hydrolase</fullName>
    </submittedName>
</protein>
<dbReference type="GO" id="GO:0016020">
    <property type="term" value="C:membrane"/>
    <property type="evidence" value="ECO:0007669"/>
    <property type="project" value="UniProtKB-SubCell"/>
</dbReference>
<dbReference type="InterPro" id="IPR048395">
    <property type="entry name" value="Glyco_hydro_31_C"/>
</dbReference>
<evidence type="ECO:0000256" key="3">
    <source>
        <dbReference type="ARBA" id="ARBA00023136"/>
    </source>
</evidence>
<dbReference type="Gene3D" id="4.10.110.10">
    <property type="entry name" value="Spasmolytic Protein, domain 1"/>
    <property type="match status" value="1"/>
</dbReference>
<reference evidence="10" key="1">
    <citation type="journal article" date="2008" name="Nat. Genet.">
        <title>The Pristionchus pacificus genome provides a unique perspective on nematode lifestyle and parasitism.</title>
        <authorList>
            <person name="Dieterich C."/>
            <person name="Clifton S.W."/>
            <person name="Schuster L.N."/>
            <person name="Chinwalla A."/>
            <person name="Delehaunty K."/>
            <person name="Dinkelacker I."/>
            <person name="Fulton L."/>
            <person name="Fulton R."/>
            <person name="Godfrey J."/>
            <person name="Minx P."/>
            <person name="Mitreva M."/>
            <person name="Roeseler W."/>
            <person name="Tian H."/>
            <person name="Witte H."/>
            <person name="Yang S.P."/>
            <person name="Wilson R.K."/>
            <person name="Sommer R.J."/>
        </authorList>
    </citation>
    <scope>NUCLEOTIDE SEQUENCE [LARGE SCALE GENOMIC DNA]</scope>
    <source>
        <strain evidence="10">PS312</strain>
    </source>
</reference>
<organism evidence="9 10">
    <name type="scientific">Pristionchus pacificus</name>
    <name type="common">Parasitic nematode worm</name>
    <dbReference type="NCBI Taxonomy" id="54126"/>
    <lineage>
        <taxon>Eukaryota</taxon>
        <taxon>Metazoa</taxon>
        <taxon>Ecdysozoa</taxon>
        <taxon>Nematoda</taxon>
        <taxon>Chromadorea</taxon>
        <taxon>Rhabditida</taxon>
        <taxon>Rhabditina</taxon>
        <taxon>Diplogasteromorpha</taxon>
        <taxon>Diplogasteroidea</taxon>
        <taxon>Neodiplogasteridae</taxon>
        <taxon>Pristionchus</taxon>
    </lineage>
</organism>
<dbReference type="Pfam" id="PF21365">
    <property type="entry name" value="Glyco_hydro_31_3rd"/>
    <property type="match status" value="1"/>
</dbReference>
<gene>
    <name evidence="9" type="primary">WBGene00109710</name>
</gene>
<keyword evidence="3" id="KW-0472">Membrane</keyword>
<dbReference type="CDD" id="cd06602">
    <property type="entry name" value="GH31_MGAM_SI_GAA"/>
    <property type="match status" value="1"/>
</dbReference>
<evidence type="ECO:0000256" key="7">
    <source>
        <dbReference type="SAM" id="MobiDB-lite"/>
    </source>
</evidence>
<evidence type="ECO:0000256" key="4">
    <source>
        <dbReference type="ARBA" id="ARBA00023157"/>
    </source>
</evidence>
<feature type="region of interest" description="Disordered" evidence="7">
    <location>
        <begin position="1360"/>
        <end position="1392"/>
    </location>
</feature>
<keyword evidence="10" id="KW-1185">Reference proteome</keyword>
<feature type="chain" id="PRO_5043635423" evidence="8">
    <location>
        <begin position="17"/>
        <end position="1523"/>
    </location>
</feature>
<evidence type="ECO:0000256" key="8">
    <source>
        <dbReference type="SAM" id="SignalP"/>
    </source>
</evidence>
<dbReference type="SUPFAM" id="SSF51445">
    <property type="entry name" value="(Trans)glycosidases"/>
    <property type="match status" value="1"/>
</dbReference>
<dbReference type="InterPro" id="IPR000322">
    <property type="entry name" value="Glyco_hydro_31_TIM"/>
</dbReference>
<dbReference type="InterPro" id="IPR000519">
    <property type="entry name" value="P_trefoil_dom"/>
</dbReference>
<evidence type="ECO:0000313" key="10">
    <source>
        <dbReference type="Proteomes" id="UP000005239"/>
    </source>
</evidence>
<comment type="caution">
    <text evidence="6">Lacks conserved residue(s) required for the propagation of feature annotation.</text>
</comment>
<dbReference type="EnsemblMetazoa" id="PPA20156.1">
    <property type="protein sequence ID" value="PPA20156.1"/>
    <property type="gene ID" value="WBGene00109710"/>
</dbReference>
<keyword evidence="8" id="KW-0732">Signal</keyword>
<dbReference type="PANTHER" id="PTHR22762:SF133">
    <property type="entry name" value="P-TYPE DOMAIN-CONTAINING PROTEIN"/>
    <property type="match status" value="1"/>
</dbReference>
<dbReference type="Gene3D" id="2.60.40.1760">
    <property type="entry name" value="glycosyl hydrolase (family 31)"/>
    <property type="match status" value="2"/>
</dbReference>
<comment type="subcellular location">
    <subcellularLocation>
        <location evidence="1">Membrane</location>
    </subcellularLocation>
</comment>
<dbReference type="SMART" id="SM00018">
    <property type="entry name" value="PD"/>
    <property type="match status" value="1"/>
</dbReference>
<dbReference type="SUPFAM" id="SSF74650">
    <property type="entry name" value="Galactose mutarotase-like"/>
    <property type="match status" value="1"/>
</dbReference>
<feature type="signal peptide" evidence="8">
    <location>
        <begin position="1"/>
        <end position="16"/>
    </location>
</feature>
<dbReference type="Gene3D" id="2.60.40.1180">
    <property type="entry name" value="Golgi alpha-mannosidase II"/>
    <property type="match status" value="2"/>
</dbReference>
<dbReference type="PANTHER" id="PTHR22762">
    <property type="entry name" value="ALPHA-GLUCOSIDASE"/>
    <property type="match status" value="1"/>
</dbReference>
<name>A0A2A6B5F1_PRIPA</name>
<dbReference type="GO" id="GO:0030246">
    <property type="term" value="F:carbohydrate binding"/>
    <property type="evidence" value="ECO:0007669"/>
    <property type="project" value="InterPro"/>
</dbReference>
<proteinExistence type="inferred from homology"/>
<evidence type="ECO:0000256" key="1">
    <source>
        <dbReference type="ARBA" id="ARBA00004370"/>
    </source>
</evidence>
<comment type="similarity">
    <text evidence="2">Belongs to the glycosyl hydrolase 31 family.</text>
</comment>
<dbReference type="InterPro" id="IPR011013">
    <property type="entry name" value="Gal_mutarotase_sf_dom"/>
</dbReference>
<dbReference type="Gene3D" id="3.20.20.80">
    <property type="entry name" value="Glycosidases"/>
    <property type="match status" value="1"/>
</dbReference>
<dbReference type="CDD" id="cd14752">
    <property type="entry name" value="GH31_N"/>
    <property type="match status" value="1"/>
</dbReference>
<dbReference type="Pfam" id="PF01055">
    <property type="entry name" value="Glyco_hydro_31_2nd"/>
    <property type="match status" value="1"/>
</dbReference>
<reference evidence="9" key="2">
    <citation type="submission" date="2022-06" db="UniProtKB">
        <authorList>
            <consortium name="EnsemblMetazoa"/>
        </authorList>
    </citation>
    <scope>IDENTIFICATION</scope>
    <source>
        <strain evidence="9">PS312</strain>
    </source>
</reference>
<dbReference type="OrthoDB" id="1334205at2759"/>
<dbReference type="SUPFAM" id="SSF57492">
    <property type="entry name" value="Trefoil"/>
    <property type="match status" value="1"/>
</dbReference>
<dbReference type="Proteomes" id="UP000005239">
    <property type="component" value="Unassembled WGS sequence"/>
</dbReference>
<feature type="compositionally biased region" description="Basic residues" evidence="7">
    <location>
        <begin position="1360"/>
        <end position="1370"/>
    </location>
</feature>
<dbReference type="InterPro" id="IPR017853">
    <property type="entry name" value="GH"/>
</dbReference>
<evidence type="ECO:0000256" key="6">
    <source>
        <dbReference type="PROSITE-ProRule" id="PRU00779"/>
    </source>
</evidence>